<dbReference type="PROSITE" id="PS50089">
    <property type="entry name" value="ZF_RING_2"/>
    <property type="match status" value="1"/>
</dbReference>
<dbReference type="InParanoid" id="A0A165ETH9"/>
<evidence type="ECO:0000313" key="4">
    <source>
        <dbReference type="EMBL" id="KZT55493.1"/>
    </source>
</evidence>
<reference evidence="4 5" key="1">
    <citation type="journal article" date="2016" name="Mol. Biol. Evol.">
        <title>Comparative Genomics of Early-Diverging Mushroom-Forming Fungi Provides Insights into the Origins of Lignocellulose Decay Capabilities.</title>
        <authorList>
            <person name="Nagy L.G."/>
            <person name="Riley R."/>
            <person name="Tritt A."/>
            <person name="Adam C."/>
            <person name="Daum C."/>
            <person name="Floudas D."/>
            <person name="Sun H."/>
            <person name="Yadav J.S."/>
            <person name="Pangilinan J."/>
            <person name="Larsson K.H."/>
            <person name="Matsuura K."/>
            <person name="Barry K."/>
            <person name="Labutti K."/>
            <person name="Kuo R."/>
            <person name="Ohm R.A."/>
            <person name="Bhattacharya S.S."/>
            <person name="Shirouzu T."/>
            <person name="Yoshinaga Y."/>
            <person name="Martin F.M."/>
            <person name="Grigoriev I.V."/>
            <person name="Hibbett D.S."/>
        </authorList>
    </citation>
    <scope>NUCLEOTIDE SEQUENCE [LARGE SCALE GENOMIC DNA]</scope>
    <source>
        <strain evidence="4 5">HHB12733</strain>
    </source>
</reference>
<evidence type="ECO:0000256" key="1">
    <source>
        <dbReference type="PROSITE-ProRule" id="PRU00175"/>
    </source>
</evidence>
<protein>
    <recommendedName>
        <fullName evidence="3">RING-type domain-containing protein</fullName>
    </recommendedName>
</protein>
<feature type="domain" description="RING-type" evidence="3">
    <location>
        <begin position="18"/>
        <end position="64"/>
    </location>
</feature>
<proteinExistence type="predicted"/>
<keyword evidence="1" id="KW-0479">Metal-binding</keyword>
<evidence type="ECO:0000313" key="5">
    <source>
        <dbReference type="Proteomes" id="UP000076842"/>
    </source>
</evidence>
<keyword evidence="5" id="KW-1185">Reference proteome</keyword>
<keyword evidence="1" id="KW-0863">Zinc-finger</keyword>
<dbReference type="Proteomes" id="UP000076842">
    <property type="component" value="Unassembled WGS sequence"/>
</dbReference>
<dbReference type="SUPFAM" id="SSF57850">
    <property type="entry name" value="RING/U-box"/>
    <property type="match status" value="1"/>
</dbReference>
<dbReference type="Gene3D" id="3.30.40.10">
    <property type="entry name" value="Zinc/RING finger domain, C3HC4 (zinc finger)"/>
    <property type="match status" value="1"/>
</dbReference>
<dbReference type="GO" id="GO:0008270">
    <property type="term" value="F:zinc ion binding"/>
    <property type="evidence" value="ECO:0007669"/>
    <property type="project" value="UniProtKB-KW"/>
</dbReference>
<dbReference type="InterPro" id="IPR013083">
    <property type="entry name" value="Znf_RING/FYVE/PHD"/>
</dbReference>
<accession>A0A165ETH9</accession>
<evidence type="ECO:0000259" key="3">
    <source>
        <dbReference type="PROSITE" id="PS50089"/>
    </source>
</evidence>
<dbReference type="AlphaFoldDB" id="A0A165ETH9"/>
<feature type="compositionally biased region" description="Basic residues" evidence="2">
    <location>
        <begin position="85"/>
        <end position="95"/>
    </location>
</feature>
<feature type="compositionally biased region" description="Acidic residues" evidence="2">
    <location>
        <begin position="99"/>
        <end position="116"/>
    </location>
</feature>
<dbReference type="EMBL" id="KV423994">
    <property type="protein sequence ID" value="KZT55493.1"/>
    <property type="molecule type" value="Genomic_DNA"/>
</dbReference>
<keyword evidence="1" id="KW-0862">Zinc</keyword>
<gene>
    <name evidence="4" type="ORF">CALCODRAFT_510103</name>
</gene>
<organism evidence="4 5">
    <name type="scientific">Calocera cornea HHB12733</name>
    <dbReference type="NCBI Taxonomy" id="1353952"/>
    <lineage>
        <taxon>Eukaryota</taxon>
        <taxon>Fungi</taxon>
        <taxon>Dikarya</taxon>
        <taxon>Basidiomycota</taxon>
        <taxon>Agaricomycotina</taxon>
        <taxon>Dacrymycetes</taxon>
        <taxon>Dacrymycetales</taxon>
        <taxon>Dacrymycetaceae</taxon>
        <taxon>Calocera</taxon>
    </lineage>
</organism>
<name>A0A165ETH9_9BASI</name>
<feature type="region of interest" description="Disordered" evidence="2">
    <location>
        <begin position="71"/>
        <end position="123"/>
    </location>
</feature>
<sequence length="123" mass="13597">MFGEDDESYLQRREDAQCVACLESDANVKYTNCPKGHPGHMDCIMEWMKAQTEQKLKMTCPACRTPTSPLIKPIKKGASAAKAKPGGKKAGKKGKRDLEEVESEAEAEMRDLDEEHPELGSEA</sequence>
<evidence type="ECO:0000256" key="2">
    <source>
        <dbReference type="SAM" id="MobiDB-lite"/>
    </source>
</evidence>
<dbReference type="InterPro" id="IPR001841">
    <property type="entry name" value="Znf_RING"/>
</dbReference>